<dbReference type="Proteomes" id="UP000504636">
    <property type="component" value="Unplaced"/>
</dbReference>
<name>A0A6A6YG64_9PEZI</name>
<dbReference type="Pfam" id="PF13843">
    <property type="entry name" value="DDE_Tnp_1_7"/>
    <property type="match status" value="1"/>
</dbReference>
<dbReference type="RefSeq" id="XP_033574694.1">
    <property type="nucleotide sequence ID" value="XM_033728790.1"/>
</dbReference>
<dbReference type="GeneID" id="54469683"/>
<dbReference type="PANTHER" id="PTHR46599:SF3">
    <property type="entry name" value="PIGGYBAC TRANSPOSABLE ELEMENT-DERIVED PROTEIN 4"/>
    <property type="match status" value="1"/>
</dbReference>
<dbReference type="EMBL" id="MU003704">
    <property type="protein sequence ID" value="KAF2807730.1"/>
    <property type="molecule type" value="Genomic_DNA"/>
</dbReference>
<dbReference type="OrthoDB" id="3938054at2759"/>
<dbReference type="AlphaFoldDB" id="A0A6A6YG64"/>
<reference evidence="5" key="2">
    <citation type="submission" date="2020-04" db="EMBL/GenBank/DDBJ databases">
        <authorList>
            <consortium name="NCBI Genome Project"/>
        </authorList>
    </citation>
    <scope>NUCLEOTIDE SEQUENCE</scope>
    <source>
        <strain evidence="5">CBS 304.34</strain>
    </source>
</reference>
<evidence type="ECO:0000313" key="4">
    <source>
        <dbReference type="Proteomes" id="UP000504636"/>
    </source>
</evidence>
<feature type="domain" description="PiggyBac transposable element-derived protein" evidence="2">
    <location>
        <begin position="33"/>
        <end position="96"/>
    </location>
</feature>
<evidence type="ECO:0000256" key="1">
    <source>
        <dbReference type="SAM" id="MobiDB-lite"/>
    </source>
</evidence>
<proteinExistence type="predicted"/>
<evidence type="ECO:0000259" key="2">
    <source>
        <dbReference type="Pfam" id="PF13843"/>
    </source>
</evidence>
<dbReference type="InterPro" id="IPR029526">
    <property type="entry name" value="PGBD"/>
</dbReference>
<evidence type="ECO:0000313" key="5">
    <source>
        <dbReference type="RefSeq" id="XP_033574694.1"/>
    </source>
</evidence>
<reference evidence="5" key="3">
    <citation type="submission" date="2025-04" db="UniProtKB">
        <authorList>
            <consortium name="RefSeq"/>
        </authorList>
    </citation>
    <scope>IDENTIFICATION</scope>
    <source>
        <strain evidence="5">CBS 304.34</strain>
    </source>
</reference>
<accession>A0A6A6YG64</accession>
<sequence length="245" mass="28636">MVLFLSTVYNGQNYVAKLRQRPVTTAKGYKQTVQVFGNKPRAMLDIPEFIEEYNLWMCGVDIADQLRSYYNTNRVHRKTWKPLFSFLLDTVVGNSYMLSSYKQPPGERALRQDSHLQFCRDLRDALLHASIRPRQPKTSQKRKTMMEVTWLPVKEHQHVKLWRKQAFCSACARARRTTSTPHRAARKPLADLSENTTRKARSDSNGWKRPYRTPRTLYGCSVCRIPLCTRKECWAEHLAILNSKD</sequence>
<reference evidence="3 5" key="1">
    <citation type="journal article" date="2020" name="Stud. Mycol.">
        <title>101 Dothideomycetes genomes: a test case for predicting lifestyles and emergence of pathogens.</title>
        <authorList>
            <person name="Haridas S."/>
            <person name="Albert R."/>
            <person name="Binder M."/>
            <person name="Bloem J."/>
            <person name="Labutti K."/>
            <person name="Salamov A."/>
            <person name="Andreopoulos B."/>
            <person name="Baker S."/>
            <person name="Barry K."/>
            <person name="Bills G."/>
            <person name="Bluhm B."/>
            <person name="Cannon C."/>
            <person name="Castanera R."/>
            <person name="Culley D."/>
            <person name="Daum C."/>
            <person name="Ezra D."/>
            <person name="Gonzalez J."/>
            <person name="Henrissat B."/>
            <person name="Kuo A."/>
            <person name="Liang C."/>
            <person name="Lipzen A."/>
            <person name="Lutzoni F."/>
            <person name="Magnuson J."/>
            <person name="Mondo S."/>
            <person name="Nolan M."/>
            <person name="Ohm R."/>
            <person name="Pangilinan J."/>
            <person name="Park H.-J."/>
            <person name="Ramirez L."/>
            <person name="Alfaro M."/>
            <person name="Sun H."/>
            <person name="Tritt A."/>
            <person name="Yoshinaga Y."/>
            <person name="Zwiers L.-H."/>
            <person name="Turgeon B."/>
            <person name="Goodwin S."/>
            <person name="Spatafora J."/>
            <person name="Crous P."/>
            <person name="Grigoriev I."/>
        </authorList>
    </citation>
    <scope>NUCLEOTIDE SEQUENCE</scope>
    <source>
        <strain evidence="3 5">CBS 304.34</strain>
    </source>
</reference>
<protein>
    <recommendedName>
        <fullName evidence="2">PiggyBac transposable element-derived protein domain-containing protein</fullName>
    </recommendedName>
</protein>
<organism evidence="3">
    <name type="scientific">Mytilinidion resinicola</name>
    <dbReference type="NCBI Taxonomy" id="574789"/>
    <lineage>
        <taxon>Eukaryota</taxon>
        <taxon>Fungi</taxon>
        <taxon>Dikarya</taxon>
        <taxon>Ascomycota</taxon>
        <taxon>Pezizomycotina</taxon>
        <taxon>Dothideomycetes</taxon>
        <taxon>Pleosporomycetidae</taxon>
        <taxon>Mytilinidiales</taxon>
        <taxon>Mytilinidiaceae</taxon>
        <taxon>Mytilinidion</taxon>
    </lineage>
</organism>
<gene>
    <name evidence="3 5" type="ORF">BDZ99DRAFT_64620</name>
</gene>
<evidence type="ECO:0000313" key="3">
    <source>
        <dbReference type="EMBL" id="KAF2807730.1"/>
    </source>
</evidence>
<feature type="region of interest" description="Disordered" evidence="1">
    <location>
        <begin position="178"/>
        <end position="208"/>
    </location>
</feature>
<dbReference type="PANTHER" id="PTHR46599">
    <property type="entry name" value="PIGGYBAC TRANSPOSABLE ELEMENT-DERIVED PROTEIN 4"/>
    <property type="match status" value="1"/>
</dbReference>
<keyword evidence="4" id="KW-1185">Reference proteome</keyword>